<evidence type="ECO:0000256" key="6">
    <source>
        <dbReference type="ARBA" id="ARBA00022490"/>
    </source>
</evidence>
<proteinExistence type="inferred from homology"/>
<reference evidence="20" key="1">
    <citation type="submission" date="2025-08" db="UniProtKB">
        <authorList>
            <consortium name="Ensembl"/>
        </authorList>
    </citation>
    <scope>IDENTIFICATION</scope>
</reference>
<feature type="domain" description="CMP/dCMP-type deaminase" evidence="19">
    <location>
        <begin position="30"/>
        <end position="145"/>
    </location>
</feature>
<comment type="similarity">
    <text evidence="4 18">Belongs to the cytidine and deoxycytidylate deaminase family.</text>
</comment>
<dbReference type="GeneID" id="108289530"/>
<evidence type="ECO:0000256" key="12">
    <source>
        <dbReference type="ARBA" id="ARBA00022833"/>
    </source>
</evidence>
<dbReference type="FunFam" id="3.40.140.10:FF:000029">
    <property type="entry name" value="DNA dC-&gt;dU-editing enzyme APOBEC-3G"/>
    <property type="match status" value="1"/>
</dbReference>
<keyword evidence="7 18" id="KW-0597">Phosphoprotein</keyword>
<dbReference type="EC" id="3.5.4.-" evidence="18"/>
<keyword evidence="10 18" id="KW-0677">Repeat</keyword>
<dbReference type="GO" id="GO:0000932">
    <property type="term" value="C:P-body"/>
    <property type="evidence" value="ECO:0007669"/>
    <property type="project" value="UniProtKB-SubCell"/>
</dbReference>
<accession>A0A2K5RDN7</accession>
<dbReference type="KEGG" id="cimi:108289530"/>
<evidence type="ECO:0000256" key="8">
    <source>
        <dbReference type="ARBA" id="ARBA00022588"/>
    </source>
</evidence>
<name>A0A2K5RDN7_CEBIM</name>
<dbReference type="InterPro" id="IPR002125">
    <property type="entry name" value="CMP_dCMP_dom"/>
</dbReference>
<dbReference type="GeneTree" id="ENSGT00940000161999"/>
<dbReference type="GO" id="GO:0051607">
    <property type="term" value="P:defense response to virus"/>
    <property type="evidence" value="ECO:0007669"/>
    <property type="project" value="UniProtKB-UniRule"/>
</dbReference>
<evidence type="ECO:0000256" key="17">
    <source>
        <dbReference type="ARBA" id="ARBA00049114"/>
    </source>
</evidence>
<organism evidence="20 21">
    <name type="scientific">Cebus imitator</name>
    <name type="common">Panamanian white-faced capuchin</name>
    <name type="synonym">Cebus capucinus imitator</name>
    <dbReference type="NCBI Taxonomy" id="2715852"/>
    <lineage>
        <taxon>Eukaryota</taxon>
        <taxon>Metazoa</taxon>
        <taxon>Chordata</taxon>
        <taxon>Craniata</taxon>
        <taxon>Vertebrata</taxon>
        <taxon>Euteleostomi</taxon>
        <taxon>Mammalia</taxon>
        <taxon>Eutheria</taxon>
        <taxon>Euarchontoglires</taxon>
        <taxon>Primates</taxon>
        <taxon>Haplorrhini</taxon>
        <taxon>Platyrrhini</taxon>
        <taxon>Cebidae</taxon>
        <taxon>Cebinae</taxon>
        <taxon>Cebus</taxon>
    </lineage>
</organism>
<evidence type="ECO:0000256" key="18">
    <source>
        <dbReference type="RuleBase" id="RU367054"/>
    </source>
</evidence>
<keyword evidence="6 18" id="KW-0963">Cytoplasm</keyword>
<dbReference type="PROSITE" id="PS51747">
    <property type="entry name" value="CYT_DCMP_DEAMINASES_2"/>
    <property type="match status" value="1"/>
</dbReference>
<evidence type="ECO:0000259" key="19">
    <source>
        <dbReference type="PROSITE" id="PS51747"/>
    </source>
</evidence>
<dbReference type="GO" id="GO:0016554">
    <property type="term" value="P:cytidine to uridine editing"/>
    <property type="evidence" value="ECO:0007669"/>
    <property type="project" value="TreeGrafter"/>
</dbReference>
<keyword evidence="13 18" id="KW-0391">Immunity</keyword>
<evidence type="ECO:0000256" key="9">
    <source>
        <dbReference type="ARBA" id="ARBA00022723"/>
    </source>
</evidence>
<dbReference type="Pfam" id="PF18782">
    <property type="entry name" value="NAD2"/>
    <property type="match status" value="1"/>
</dbReference>
<keyword evidence="8 18" id="KW-0399">Innate immunity</keyword>
<dbReference type="GO" id="GO:0004126">
    <property type="term" value="F:cytidine deaminase activity"/>
    <property type="evidence" value="ECO:0007669"/>
    <property type="project" value="UniProtKB-UniRule"/>
</dbReference>
<reference evidence="20" key="2">
    <citation type="submission" date="2025-09" db="UniProtKB">
        <authorList>
            <consortium name="Ensembl"/>
        </authorList>
    </citation>
    <scope>IDENTIFICATION</scope>
</reference>
<dbReference type="GO" id="GO:1990904">
    <property type="term" value="C:ribonucleoprotein complex"/>
    <property type="evidence" value="ECO:0007669"/>
    <property type="project" value="UniProtKB-UniRule"/>
</dbReference>
<keyword evidence="11 18" id="KW-0378">Hydrolase</keyword>
<evidence type="ECO:0000313" key="21">
    <source>
        <dbReference type="Proteomes" id="UP000233040"/>
    </source>
</evidence>
<dbReference type="InterPro" id="IPR016193">
    <property type="entry name" value="Cytidine_deaminase-like"/>
</dbReference>
<dbReference type="PANTHER" id="PTHR13857">
    <property type="entry name" value="MRNA EDITING ENZYME"/>
    <property type="match status" value="1"/>
</dbReference>
<keyword evidence="12 18" id="KW-0862">Zinc</keyword>
<keyword evidence="15 18" id="KW-0539">Nucleus</keyword>
<dbReference type="GO" id="GO:0005634">
    <property type="term" value="C:nucleus"/>
    <property type="evidence" value="ECO:0007669"/>
    <property type="project" value="UniProtKB-SubCell"/>
</dbReference>
<dbReference type="GO" id="GO:0070383">
    <property type="term" value="P:DNA cytosine deamination"/>
    <property type="evidence" value="ECO:0007669"/>
    <property type="project" value="UniProtKB-UniRule"/>
</dbReference>
<dbReference type="PANTHER" id="PTHR13857:SF20">
    <property type="entry name" value="DNA DC-DU-EDITING ENZYME APOBEC-3G"/>
    <property type="match status" value="1"/>
</dbReference>
<dbReference type="GO" id="GO:0008270">
    <property type="term" value="F:zinc ion binding"/>
    <property type="evidence" value="ECO:0007669"/>
    <property type="project" value="UniProtKB-UniRule"/>
</dbReference>
<dbReference type="AlphaFoldDB" id="A0A2K5RDN7"/>
<dbReference type="Ensembl" id="ENSCCAT00000043778.1">
    <property type="protein sequence ID" value="ENSCCAP00000026252.1"/>
    <property type="gene ID" value="ENSCCAG00000030928.1"/>
</dbReference>
<comment type="domain">
    <text evidence="18">The CMP/dCMP deaminase domain 1 mediates RNA binding, RNA-dependent oligomerization and virion incorporation whereas the CMP/dCMP deaminase domain 2 confers deoxycytidine deaminase activity and substrate sequence specificity.</text>
</comment>
<evidence type="ECO:0000256" key="4">
    <source>
        <dbReference type="ARBA" id="ARBA00006576"/>
    </source>
</evidence>
<dbReference type="Proteomes" id="UP000233040">
    <property type="component" value="Unassembled WGS sequence"/>
</dbReference>
<keyword evidence="14 18" id="KW-0051">Antiviral defense</keyword>
<sequence length="206" mass="24049">MEASPASRPRPLMGPRTFTENFTNNPEVFGRHQTYLCYEVKCQGPDGTRDLMTEQRDFLCNQARNLLSGFDGRHAERCFLDRVPSWRLDPAQTYRVTCFISWSPCFSCAREVAEFLQENPHVNLRIFAARIYDCRPRYEEGLQMLQNAGAQVSIMTSEEFRHCWDTFVDHQGHPFQPWEGLDEHSQALSRRLQAILQGNRWMILSL</sequence>
<dbReference type="GO" id="GO:0045869">
    <property type="term" value="P:negative regulation of single stranded viral RNA replication via double stranded DNA intermediate"/>
    <property type="evidence" value="ECO:0007669"/>
    <property type="project" value="TreeGrafter"/>
</dbReference>
<evidence type="ECO:0000256" key="13">
    <source>
        <dbReference type="ARBA" id="ARBA00022859"/>
    </source>
</evidence>
<evidence type="ECO:0000256" key="1">
    <source>
        <dbReference type="ARBA" id="ARBA00001947"/>
    </source>
</evidence>
<evidence type="ECO:0000256" key="15">
    <source>
        <dbReference type="ARBA" id="ARBA00023242"/>
    </source>
</evidence>
<evidence type="ECO:0000256" key="5">
    <source>
        <dbReference type="ARBA" id="ARBA00020239"/>
    </source>
</evidence>
<dbReference type="InterPro" id="IPR050610">
    <property type="entry name" value="APOBEC_Cyt_Deaminase"/>
</dbReference>
<dbReference type="Gene3D" id="3.40.140.10">
    <property type="entry name" value="Cytidine Deaminase, domain 2"/>
    <property type="match status" value="1"/>
</dbReference>
<evidence type="ECO:0000313" key="20">
    <source>
        <dbReference type="Ensembl" id="ENSCCAP00000026252.1"/>
    </source>
</evidence>
<keyword evidence="9 18" id="KW-0479">Metal-binding</keyword>
<dbReference type="InterPro" id="IPR016192">
    <property type="entry name" value="APOBEC/CMP_deaminase_Zn-bd"/>
</dbReference>
<evidence type="ECO:0000256" key="2">
    <source>
        <dbReference type="ARBA" id="ARBA00004123"/>
    </source>
</evidence>
<comment type="subcellular location">
    <subcellularLocation>
        <location evidence="3 18">Cytoplasm</location>
        <location evidence="3 18">P-body</location>
    </subcellularLocation>
    <subcellularLocation>
        <location evidence="18">Cytoplasm</location>
    </subcellularLocation>
    <subcellularLocation>
        <location evidence="2 18">Nucleus</location>
    </subcellularLocation>
    <text evidence="18">Mainly cytoplasmic, small amount are found in the nucleus.</text>
</comment>
<comment type="cofactor">
    <cofactor evidence="1 18">
        <name>Zn(2+)</name>
        <dbReference type="ChEBI" id="CHEBI:29105"/>
    </cofactor>
</comment>
<evidence type="ECO:0000256" key="14">
    <source>
        <dbReference type="ARBA" id="ARBA00023118"/>
    </source>
</evidence>
<dbReference type="GO" id="GO:0003723">
    <property type="term" value="F:RNA binding"/>
    <property type="evidence" value="ECO:0007669"/>
    <property type="project" value="TreeGrafter"/>
</dbReference>
<evidence type="ECO:0000256" key="10">
    <source>
        <dbReference type="ARBA" id="ARBA00022737"/>
    </source>
</evidence>
<evidence type="ECO:0000256" key="16">
    <source>
        <dbReference type="ARBA" id="ARBA00032972"/>
    </source>
</evidence>
<evidence type="ECO:0000256" key="11">
    <source>
        <dbReference type="ARBA" id="ARBA00022801"/>
    </source>
</evidence>
<dbReference type="CTD" id="200315"/>
<dbReference type="CDD" id="cd01283">
    <property type="entry name" value="cytidine_deaminase"/>
    <property type="match status" value="1"/>
</dbReference>
<keyword evidence="21" id="KW-1185">Reference proteome</keyword>
<evidence type="ECO:0000256" key="3">
    <source>
        <dbReference type="ARBA" id="ARBA00004201"/>
    </source>
</evidence>
<protein>
    <recommendedName>
        <fullName evidence="5 18">DNA dC-&gt;dU-editing enzyme APOBEC-3G</fullName>
        <ecNumber evidence="18">3.5.4.-</ecNumber>
    </recommendedName>
    <alternativeName>
        <fullName evidence="16 18">Deoxycytidine deaminase</fullName>
    </alternativeName>
</protein>
<comment type="function">
    <text evidence="18">DNA deaminase (cytidine deaminase) which acts as an inhibitor of retrovirus replication and retrotransposon mobility. After the penetration of retroviral nucleocapsids into target cells of infection and the initiation of reverse transcription, it can induce the conversion of cytosine to uracil in the minus-sense single-strand viral DNA, leading to G-to-A hypermutations in the subsequent plus-strand viral DNA. The resultant detrimental levels of mutations in the proviral genome, along with a deamination-independent mechanism that works prior to the proviral integration, together exert efficient antiretroviral effects in infected target cells. Selectively targets single-stranded DNA and does not deaminate double-stranded DNA or single- or double-stranded RNA.</text>
</comment>
<dbReference type="RefSeq" id="XP_017364525.1">
    <property type="nucleotide sequence ID" value="XM_017509036.2"/>
</dbReference>
<dbReference type="OMA" id="GNRWMIL"/>
<dbReference type="STRING" id="9516.ENSCCAP00000026252"/>
<comment type="catalytic activity">
    <reaction evidence="17">
        <text>a 2'-deoxycytidine in single-stranded DNA + H2O + H(+) = a 2'-deoxyuridine in single-stranded DNA + NH4(+)</text>
        <dbReference type="Rhea" id="RHEA:50948"/>
        <dbReference type="Rhea" id="RHEA-COMP:12846"/>
        <dbReference type="Rhea" id="RHEA-COMP:12847"/>
        <dbReference type="ChEBI" id="CHEBI:15377"/>
        <dbReference type="ChEBI" id="CHEBI:15378"/>
        <dbReference type="ChEBI" id="CHEBI:28938"/>
        <dbReference type="ChEBI" id="CHEBI:85452"/>
        <dbReference type="ChEBI" id="CHEBI:133902"/>
        <dbReference type="EC" id="3.5.4.38"/>
    </reaction>
</comment>
<evidence type="ECO:0000256" key="7">
    <source>
        <dbReference type="ARBA" id="ARBA00022553"/>
    </source>
</evidence>
<dbReference type="GO" id="GO:0045087">
    <property type="term" value="P:innate immune response"/>
    <property type="evidence" value="ECO:0007669"/>
    <property type="project" value="UniProtKB-UniRule"/>
</dbReference>
<dbReference type="GO" id="GO:0010526">
    <property type="term" value="P:transposable element silencing"/>
    <property type="evidence" value="ECO:0007669"/>
    <property type="project" value="UniProtKB-UniRule"/>
</dbReference>
<dbReference type="SUPFAM" id="SSF53927">
    <property type="entry name" value="Cytidine deaminase-like"/>
    <property type="match status" value="1"/>
</dbReference>
<dbReference type="PROSITE" id="PS00903">
    <property type="entry name" value="CYT_DCMP_DEAMINASES_1"/>
    <property type="match status" value="1"/>
</dbReference>
<comment type="subunit">
    <text evidence="18">Homodimer.</text>
</comment>